<dbReference type="eggNOG" id="ENOG502T23A">
    <property type="taxonomic scope" value="Eukaryota"/>
</dbReference>
<evidence type="ECO:0000313" key="2">
    <source>
        <dbReference type="EMBL" id="EAU89228.1"/>
    </source>
</evidence>
<evidence type="ECO:0000256" key="1">
    <source>
        <dbReference type="SAM" id="MobiDB-lite"/>
    </source>
</evidence>
<organism evidence="2 3">
    <name type="scientific">Coprinopsis cinerea (strain Okayama-7 / 130 / ATCC MYA-4618 / FGSC 9003)</name>
    <name type="common">Inky cap fungus</name>
    <name type="synonym">Hormographiella aspergillata</name>
    <dbReference type="NCBI Taxonomy" id="240176"/>
    <lineage>
        <taxon>Eukaryota</taxon>
        <taxon>Fungi</taxon>
        <taxon>Dikarya</taxon>
        <taxon>Basidiomycota</taxon>
        <taxon>Agaricomycotina</taxon>
        <taxon>Agaricomycetes</taxon>
        <taxon>Agaricomycetidae</taxon>
        <taxon>Agaricales</taxon>
        <taxon>Agaricineae</taxon>
        <taxon>Psathyrellaceae</taxon>
        <taxon>Coprinopsis</taxon>
    </lineage>
</organism>
<dbReference type="AlphaFoldDB" id="A8NCD5"/>
<dbReference type="GeneID" id="6008966"/>
<feature type="compositionally biased region" description="Polar residues" evidence="1">
    <location>
        <begin position="28"/>
        <end position="37"/>
    </location>
</feature>
<dbReference type="OrthoDB" id="2590620at2759"/>
<evidence type="ECO:0000313" key="3">
    <source>
        <dbReference type="Proteomes" id="UP000001861"/>
    </source>
</evidence>
<sequence>MPLFGSSKHKEEAPRRTDLRRDQGFTDPATTHNSANQPPLPPRHGGTGHAQPGHQAVGDTNYTGQNFGYNDNANRANYTGTAGSGPGNANIPGVPPAAHHSGGRASGAAGPTTGSGGGGAGQRMTGKVEEAIGTAFNSQSMQAKGLEKQREADLVKMQGAELAEAERLEREAQRHRERATAPMGHGPHTNDTQFGGGRDRF</sequence>
<accession>A8NCD5</accession>
<feature type="region of interest" description="Disordered" evidence="1">
    <location>
        <begin position="1"/>
        <end position="201"/>
    </location>
</feature>
<dbReference type="KEGG" id="cci:CC1G_03493"/>
<protein>
    <submittedName>
        <fullName evidence="2">Uncharacterized protein</fullName>
    </submittedName>
</protein>
<proteinExistence type="predicted"/>
<gene>
    <name evidence="2" type="ORF">CC1G_03493</name>
</gene>
<name>A8NCD5_COPC7</name>
<dbReference type="InParanoid" id="A8NCD5"/>
<dbReference type="OMA" id="HGMHADP"/>
<keyword evidence="3" id="KW-1185">Reference proteome</keyword>
<reference evidence="2 3" key="1">
    <citation type="journal article" date="2010" name="Proc. Natl. Acad. Sci. U.S.A.">
        <title>Insights into evolution of multicellular fungi from the assembled chromosomes of the mushroom Coprinopsis cinerea (Coprinus cinereus).</title>
        <authorList>
            <person name="Stajich J.E."/>
            <person name="Wilke S.K."/>
            <person name="Ahren D."/>
            <person name="Au C.H."/>
            <person name="Birren B.W."/>
            <person name="Borodovsky M."/>
            <person name="Burns C."/>
            <person name="Canback B."/>
            <person name="Casselton L.A."/>
            <person name="Cheng C.K."/>
            <person name="Deng J."/>
            <person name="Dietrich F.S."/>
            <person name="Fargo D.C."/>
            <person name="Farman M.L."/>
            <person name="Gathman A.C."/>
            <person name="Goldberg J."/>
            <person name="Guigo R."/>
            <person name="Hoegger P.J."/>
            <person name="Hooker J.B."/>
            <person name="Huggins A."/>
            <person name="James T.Y."/>
            <person name="Kamada T."/>
            <person name="Kilaru S."/>
            <person name="Kodira C."/>
            <person name="Kues U."/>
            <person name="Kupfer D."/>
            <person name="Kwan H.S."/>
            <person name="Lomsadze A."/>
            <person name="Li W."/>
            <person name="Lilly W.W."/>
            <person name="Ma L.J."/>
            <person name="Mackey A.J."/>
            <person name="Manning G."/>
            <person name="Martin F."/>
            <person name="Muraguchi H."/>
            <person name="Natvig D.O."/>
            <person name="Palmerini H."/>
            <person name="Ramesh M.A."/>
            <person name="Rehmeyer C.J."/>
            <person name="Roe B.A."/>
            <person name="Shenoy N."/>
            <person name="Stanke M."/>
            <person name="Ter-Hovhannisyan V."/>
            <person name="Tunlid A."/>
            <person name="Velagapudi R."/>
            <person name="Vision T.J."/>
            <person name="Zeng Q."/>
            <person name="Zolan M.E."/>
            <person name="Pukkila P.J."/>
        </authorList>
    </citation>
    <scope>NUCLEOTIDE SEQUENCE [LARGE SCALE GENOMIC DNA]</scope>
    <source>
        <strain evidence="3">Okayama-7 / 130 / ATCC MYA-4618 / FGSC 9003</strain>
    </source>
</reference>
<dbReference type="Proteomes" id="UP000001861">
    <property type="component" value="Unassembled WGS sequence"/>
</dbReference>
<dbReference type="VEuPathDB" id="FungiDB:CC1G_03493"/>
<comment type="caution">
    <text evidence="2">The sequence shown here is derived from an EMBL/GenBank/DDBJ whole genome shotgun (WGS) entry which is preliminary data.</text>
</comment>
<feature type="compositionally biased region" description="Polar residues" evidence="1">
    <location>
        <begin position="58"/>
        <end position="81"/>
    </location>
</feature>
<feature type="compositionally biased region" description="Basic and acidic residues" evidence="1">
    <location>
        <begin position="8"/>
        <end position="24"/>
    </location>
</feature>
<dbReference type="RefSeq" id="XP_001832479.1">
    <property type="nucleotide sequence ID" value="XM_001832427.1"/>
</dbReference>
<feature type="compositionally biased region" description="Basic and acidic residues" evidence="1">
    <location>
        <begin position="145"/>
        <end position="154"/>
    </location>
</feature>
<feature type="compositionally biased region" description="Basic and acidic residues" evidence="1">
    <location>
        <begin position="164"/>
        <end position="174"/>
    </location>
</feature>
<dbReference type="EMBL" id="AACS02000009">
    <property type="protein sequence ID" value="EAU89228.1"/>
    <property type="molecule type" value="Genomic_DNA"/>
</dbReference>